<feature type="region of interest" description="Disordered" evidence="2">
    <location>
        <begin position="118"/>
        <end position="138"/>
    </location>
</feature>
<evidence type="ECO:0000313" key="3">
    <source>
        <dbReference type="EMBL" id="SDU15871.1"/>
    </source>
</evidence>
<reference evidence="3 4" key="1">
    <citation type="submission" date="2016-10" db="EMBL/GenBank/DDBJ databases">
        <authorList>
            <person name="Varghese N."/>
            <person name="Submissions S."/>
        </authorList>
    </citation>
    <scope>NUCLEOTIDE SEQUENCE [LARGE SCALE GENOMIC DNA]</scope>
    <source>
        <strain evidence="3 4">BS2775</strain>
    </source>
</reference>
<dbReference type="RefSeq" id="WP_072024057.1">
    <property type="nucleotide sequence ID" value="NZ_JYLM01000004.1"/>
</dbReference>
<dbReference type="GO" id="GO:0003677">
    <property type="term" value="F:DNA binding"/>
    <property type="evidence" value="ECO:0007669"/>
    <property type="project" value="InterPro"/>
</dbReference>
<protein>
    <submittedName>
        <fullName evidence="3">Phage integrase family protein</fullName>
    </submittedName>
</protein>
<dbReference type="AlphaFoldDB" id="A0A8B3XZU5"/>
<dbReference type="EMBL" id="LT629782">
    <property type="protein sequence ID" value="SDU15871.1"/>
    <property type="molecule type" value="Genomic_DNA"/>
</dbReference>
<dbReference type="InterPro" id="IPR011010">
    <property type="entry name" value="DNA_brk_join_enz"/>
</dbReference>
<dbReference type="InterPro" id="IPR013762">
    <property type="entry name" value="Integrase-like_cat_sf"/>
</dbReference>
<dbReference type="GO" id="GO:0015074">
    <property type="term" value="P:DNA integration"/>
    <property type="evidence" value="ECO:0007669"/>
    <property type="project" value="InterPro"/>
</dbReference>
<keyword evidence="1" id="KW-0233">DNA recombination</keyword>
<evidence type="ECO:0000313" key="4">
    <source>
        <dbReference type="Proteomes" id="UP000183653"/>
    </source>
</evidence>
<dbReference type="Proteomes" id="UP000183653">
    <property type="component" value="Chromosome I"/>
</dbReference>
<dbReference type="GO" id="GO:0006310">
    <property type="term" value="P:DNA recombination"/>
    <property type="evidence" value="ECO:0007669"/>
    <property type="project" value="UniProtKB-KW"/>
</dbReference>
<keyword evidence="4" id="KW-1185">Reference proteome</keyword>
<dbReference type="SUPFAM" id="SSF56349">
    <property type="entry name" value="DNA breaking-rejoining enzymes"/>
    <property type="match status" value="1"/>
</dbReference>
<dbReference type="Gene3D" id="1.10.443.10">
    <property type="entry name" value="Intergrase catalytic core"/>
    <property type="match status" value="1"/>
</dbReference>
<proteinExistence type="predicted"/>
<organism evidence="3 4">
    <name type="scientific">Pseudomonas orientalis</name>
    <dbReference type="NCBI Taxonomy" id="76758"/>
    <lineage>
        <taxon>Bacteria</taxon>
        <taxon>Pseudomonadati</taxon>
        <taxon>Pseudomonadota</taxon>
        <taxon>Gammaproteobacteria</taxon>
        <taxon>Pseudomonadales</taxon>
        <taxon>Pseudomonadaceae</taxon>
        <taxon>Pseudomonas</taxon>
    </lineage>
</organism>
<sequence length="303" mass="33327">MRVPVYPDDLIRNRGFKSLSKQLQERWYGSTPISLADAQKALARGLGYQSIHDLSEASKVCQPGKPVPPEADVRQAIRSAIGTTLQPETLLPLDQQKLERLVNDLSLKKLVAFKRAQVSPSAGHSPSPERVSRAQSGLSKEHIQTLENILSESGSLRDRALFACMLGALRAGEFLSARMRHGGAVYGVKSLDTKKVLDAIPDRHRSVFEQYIKTSKLSDGEYLFRAINGPERPLSSEALRKICVSWARKADIDASLVTPHSVRKTTDGYADLMRQMSEKMGHHSANTSLAYAVGLPTTSSTVH</sequence>
<gene>
    <name evidence="3" type="ORF">SAMN04490197_3374</name>
</gene>
<accession>A0A8B3XZU5</accession>
<name>A0A8B3XZU5_9PSED</name>
<evidence type="ECO:0000256" key="1">
    <source>
        <dbReference type="ARBA" id="ARBA00023172"/>
    </source>
</evidence>
<dbReference type="OrthoDB" id="7033627at2"/>
<evidence type="ECO:0000256" key="2">
    <source>
        <dbReference type="SAM" id="MobiDB-lite"/>
    </source>
</evidence>